<evidence type="ECO:0000259" key="2">
    <source>
        <dbReference type="Pfam" id="PF13472"/>
    </source>
</evidence>
<dbReference type="InterPro" id="IPR006311">
    <property type="entry name" value="TAT_signal"/>
</dbReference>
<sequence>MSTRREVLALASGAALTAAALPGPAAAAGIADGWVATWAAAPTTVPPGDPLILNGQTVRQVVHTSVGGDRLRIRLTNEFGATPLRIGEVRVAIRAGDGASTDAVPGTDRRVTFGGREAVTVPAGAPLVSDPVRLGLPPGADLVISVFLPERTPVTTLAAFAFQDNAIAAGNVTGAARITPTSTIGQYLFLSGVSVQGGEGAGVGGRSGEGEGAGVGGRGGDGAVVTLGDSITNGANTVTSANHRWPDLLAARFRSARIRLGVANVGISGNRLLHDPNPPAGSGAEAFAAYFGHSGLRRFDRDVVAQPGATHLVVLLGVNDLGHPGTVAPPGEVVTADDLIAGHRQLIARARLAGLRVYGATILPFKDDTLGFYTVENERKRAALNAWIRSSGEYDAVIDFDAAVRDPADPLRLAARYDSGDHLHPNDAGMAAMAAAVPIRLFRPGPG</sequence>
<reference evidence="3 6" key="2">
    <citation type="submission" date="2021-01" db="EMBL/GenBank/DDBJ databases">
        <title>Whole genome shotgun sequence of Actinoplanes lobatus NBRC 12513.</title>
        <authorList>
            <person name="Komaki H."/>
            <person name="Tamura T."/>
        </authorList>
    </citation>
    <scope>NUCLEOTIDE SEQUENCE [LARGE SCALE GENOMIC DNA]</scope>
    <source>
        <strain evidence="3 6">NBRC 12513</strain>
    </source>
</reference>
<dbReference type="PROSITE" id="PS51318">
    <property type="entry name" value="TAT"/>
    <property type="match status" value="1"/>
</dbReference>
<keyword evidence="6" id="KW-1185">Reference proteome</keyword>
<dbReference type="Gene3D" id="3.40.50.1110">
    <property type="entry name" value="SGNH hydrolase"/>
    <property type="match status" value="1"/>
</dbReference>
<protein>
    <submittedName>
        <fullName evidence="4">Lysophospholipase L1-like esterase</fullName>
    </submittedName>
</protein>
<feature type="domain" description="SGNH hydrolase-type esterase" evidence="2">
    <location>
        <begin position="227"/>
        <end position="432"/>
    </location>
</feature>
<proteinExistence type="predicted"/>
<dbReference type="InterPro" id="IPR036514">
    <property type="entry name" value="SGNH_hydro_sf"/>
</dbReference>
<feature type="signal peptide" evidence="1">
    <location>
        <begin position="1"/>
        <end position="27"/>
    </location>
</feature>
<organism evidence="4 5">
    <name type="scientific">Actinoplanes lobatus</name>
    <dbReference type="NCBI Taxonomy" id="113568"/>
    <lineage>
        <taxon>Bacteria</taxon>
        <taxon>Bacillati</taxon>
        <taxon>Actinomycetota</taxon>
        <taxon>Actinomycetes</taxon>
        <taxon>Micromonosporales</taxon>
        <taxon>Micromonosporaceae</taxon>
        <taxon>Actinoplanes</taxon>
    </lineage>
</organism>
<comment type="caution">
    <text evidence="4">The sequence shown here is derived from an EMBL/GenBank/DDBJ whole genome shotgun (WGS) entry which is preliminary data.</text>
</comment>
<dbReference type="Proteomes" id="UP000631312">
    <property type="component" value="Unassembled WGS sequence"/>
</dbReference>
<evidence type="ECO:0000313" key="3">
    <source>
        <dbReference type="EMBL" id="GIE40061.1"/>
    </source>
</evidence>
<accession>A0A7W7HCW4</accession>
<dbReference type="PANTHER" id="PTHR43784">
    <property type="entry name" value="GDSL-LIKE LIPASE/ACYLHYDROLASE, PUTATIVE (AFU_ORTHOLOGUE AFUA_2G00820)-RELATED"/>
    <property type="match status" value="1"/>
</dbReference>
<evidence type="ECO:0000313" key="5">
    <source>
        <dbReference type="Proteomes" id="UP000590511"/>
    </source>
</evidence>
<dbReference type="Proteomes" id="UP000590511">
    <property type="component" value="Unassembled WGS sequence"/>
</dbReference>
<dbReference type="InterPro" id="IPR013830">
    <property type="entry name" value="SGNH_hydro"/>
</dbReference>
<dbReference type="AlphaFoldDB" id="A0A7W7HCW4"/>
<gene>
    <name evidence="3" type="ORF">Alo02nite_29590</name>
    <name evidence="4" type="ORF">BJ964_002373</name>
</gene>
<dbReference type="CDD" id="cd01830">
    <property type="entry name" value="XynE_like"/>
    <property type="match status" value="1"/>
</dbReference>
<dbReference type="EMBL" id="JACHNC010000001">
    <property type="protein sequence ID" value="MBB4748212.1"/>
    <property type="molecule type" value="Genomic_DNA"/>
</dbReference>
<feature type="chain" id="PRO_5030919714" evidence="1">
    <location>
        <begin position="28"/>
        <end position="447"/>
    </location>
</feature>
<reference evidence="4 5" key="1">
    <citation type="submission" date="2020-08" db="EMBL/GenBank/DDBJ databases">
        <title>Sequencing the genomes of 1000 actinobacteria strains.</title>
        <authorList>
            <person name="Klenk H.-P."/>
        </authorList>
    </citation>
    <scope>NUCLEOTIDE SEQUENCE [LARGE SCALE GENOMIC DNA]</scope>
    <source>
        <strain evidence="4 5">DSM 43150</strain>
    </source>
</reference>
<dbReference type="PANTHER" id="PTHR43784:SF2">
    <property type="entry name" value="GDSL-LIKE LIPASE_ACYLHYDROLASE, PUTATIVE (AFU_ORTHOLOGUE AFUA_2G00820)-RELATED"/>
    <property type="match status" value="1"/>
</dbReference>
<keyword evidence="1" id="KW-0732">Signal</keyword>
<dbReference type="SUPFAM" id="SSF52266">
    <property type="entry name" value="SGNH hydrolase"/>
    <property type="match status" value="1"/>
</dbReference>
<evidence type="ECO:0000256" key="1">
    <source>
        <dbReference type="SAM" id="SignalP"/>
    </source>
</evidence>
<evidence type="ECO:0000313" key="6">
    <source>
        <dbReference type="Proteomes" id="UP000631312"/>
    </source>
</evidence>
<dbReference type="Pfam" id="PF13472">
    <property type="entry name" value="Lipase_GDSL_2"/>
    <property type="match status" value="1"/>
</dbReference>
<dbReference type="InterPro" id="IPR053140">
    <property type="entry name" value="GDSL_Rv0518-like"/>
</dbReference>
<dbReference type="RefSeq" id="WP_188120732.1">
    <property type="nucleotide sequence ID" value="NZ_BOMP01000038.1"/>
</dbReference>
<evidence type="ECO:0000313" key="4">
    <source>
        <dbReference type="EMBL" id="MBB4748212.1"/>
    </source>
</evidence>
<dbReference type="EMBL" id="BOMP01000038">
    <property type="protein sequence ID" value="GIE40061.1"/>
    <property type="molecule type" value="Genomic_DNA"/>
</dbReference>
<name>A0A7W7HCW4_9ACTN</name>